<dbReference type="EnsemblProtists" id="HpaT814519">
    <property type="protein sequence ID" value="HpaP814519"/>
    <property type="gene ID" value="HpaG814519"/>
</dbReference>
<organism evidence="1 2">
    <name type="scientific">Hyaloperonospora arabidopsidis (strain Emoy2)</name>
    <name type="common">Downy mildew agent</name>
    <name type="synonym">Peronospora arabidopsidis</name>
    <dbReference type="NCBI Taxonomy" id="559515"/>
    <lineage>
        <taxon>Eukaryota</taxon>
        <taxon>Sar</taxon>
        <taxon>Stramenopiles</taxon>
        <taxon>Oomycota</taxon>
        <taxon>Peronosporomycetes</taxon>
        <taxon>Peronosporales</taxon>
        <taxon>Peronosporaceae</taxon>
        <taxon>Hyaloperonospora</taxon>
    </lineage>
</organism>
<dbReference type="PANTHER" id="PTHR33205">
    <property type="entry name" value="TRANSMEMBRANE PROTEIN"/>
    <property type="match status" value="1"/>
</dbReference>
<dbReference type="VEuPathDB" id="FungiDB:HpaG814519"/>
<dbReference type="AntiFam" id="ANF00034">
    <property type="entry name" value="Antisense to 5.8S rRNA"/>
</dbReference>
<reference evidence="1" key="2">
    <citation type="submission" date="2015-06" db="UniProtKB">
        <authorList>
            <consortium name="EnsemblProtists"/>
        </authorList>
    </citation>
    <scope>IDENTIFICATION</scope>
    <source>
        <strain evidence="1">Emoy2</strain>
    </source>
</reference>
<evidence type="ECO:0000313" key="1">
    <source>
        <dbReference type="EnsemblProtists" id="HpaP814519"/>
    </source>
</evidence>
<keyword evidence="2" id="KW-1185">Reference proteome</keyword>
<protein>
    <submittedName>
        <fullName evidence="1">Uncharacterized protein</fullName>
    </submittedName>
</protein>
<accession>M4C5Z0</accession>
<reference evidence="2" key="1">
    <citation type="journal article" date="2010" name="Science">
        <title>Signatures of adaptation to obligate biotrophy in the Hyaloperonospora arabidopsidis genome.</title>
        <authorList>
            <person name="Baxter L."/>
            <person name="Tripathy S."/>
            <person name="Ishaque N."/>
            <person name="Boot N."/>
            <person name="Cabral A."/>
            <person name="Kemen E."/>
            <person name="Thines M."/>
            <person name="Ah-Fong A."/>
            <person name="Anderson R."/>
            <person name="Badejoko W."/>
            <person name="Bittner-Eddy P."/>
            <person name="Boore J.L."/>
            <person name="Chibucos M.C."/>
            <person name="Coates M."/>
            <person name="Dehal P."/>
            <person name="Delehaunty K."/>
            <person name="Dong S."/>
            <person name="Downton P."/>
            <person name="Dumas B."/>
            <person name="Fabro G."/>
            <person name="Fronick C."/>
            <person name="Fuerstenberg S.I."/>
            <person name="Fulton L."/>
            <person name="Gaulin E."/>
            <person name="Govers F."/>
            <person name="Hughes L."/>
            <person name="Humphray S."/>
            <person name="Jiang R.H."/>
            <person name="Judelson H."/>
            <person name="Kamoun S."/>
            <person name="Kyung K."/>
            <person name="Meijer H."/>
            <person name="Minx P."/>
            <person name="Morris P."/>
            <person name="Nelson J."/>
            <person name="Phuntumart V."/>
            <person name="Qutob D."/>
            <person name="Rehmany A."/>
            <person name="Rougon-Cardoso A."/>
            <person name="Ryden P."/>
            <person name="Torto-Alalibo T."/>
            <person name="Studholme D."/>
            <person name="Wang Y."/>
            <person name="Win J."/>
            <person name="Wood J."/>
            <person name="Clifton S.W."/>
            <person name="Rogers J."/>
            <person name="Van den Ackerveken G."/>
            <person name="Jones J.D."/>
            <person name="McDowell J.M."/>
            <person name="Beynon J."/>
            <person name="Tyler B.M."/>
        </authorList>
    </citation>
    <scope>NUCLEOTIDE SEQUENCE [LARGE SCALE GENOMIC DNA]</scope>
    <source>
        <strain evidence="2">Emoy2</strain>
    </source>
</reference>
<dbReference type="HOGENOM" id="CLU_200712_1_0_1"/>
<dbReference type="AlphaFoldDB" id="M4C5Z0"/>
<sequence length="52" mass="6142">MCVQRFDDSLNSAIHITYRISLRSSSMPEPRDPLLKVLTIQYFFLRQHDNTS</sequence>
<dbReference type="PANTHER" id="PTHR33205:SF1">
    <property type="entry name" value="TRANSMEMBRANE PROTEIN"/>
    <property type="match status" value="1"/>
</dbReference>
<dbReference type="eggNOG" id="ENOG502SDCQ">
    <property type="taxonomic scope" value="Eukaryota"/>
</dbReference>
<dbReference type="EMBL" id="JH599882">
    <property type="status" value="NOT_ANNOTATED_CDS"/>
    <property type="molecule type" value="Genomic_DNA"/>
</dbReference>
<dbReference type="Proteomes" id="UP000011713">
    <property type="component" value="Unassembled WGS sequence"/>
</dbReference>
<proteinExistence type="predicted"/>
<name>M4C5Z0_HYAAE</name>
<evidence type="ECO:0000313" key="2">
    <source>
        <dbReference type="Proteomes" id="UP000011713"/>
    </source>
</evidence>
<dbReference type="InParanoid" id="M4C5Z0"/>